<evidence type="ECO:0008006" key="9">
    <source>
        <dbReference type="Google" id="ProtNLM"/>
    </source>
</evidence>
<comment type="subcellular location">
    <subcellularLocation>
        <location evidence="1">Mitochondrion inner membrane</location>
        <topology evidence="1">Single-pass membrane protein</topology>
    </subcellularLocation>
</comment>
<protein>
    <recommendedName>
        <fullName evidence="9">Mitochondrial chaperone BCS1</fullName>
    </recommendedName>
</protein>
<dbReference type="GO" id="GO:0005743">
    <property type="term" value="C:mitochondrial inner membrane"/>
    <property type="evidence" value="ECO:0007669"/>
    <property type="project" value="UniProtKB-SubCell"/>
</dbReference>
<dbReference type="InterPro" id="IPR050747">
    <property type="entry name" value="Mitochondrial_chaperone_BCS1"/>
</dbReference>
<dbReference type="AlphaFoldDB" id="E9ATX5"/>
<dbReference type="RefSeq" id="XP_003874899.1">
    <property type="nucleotide sequence ID" value="XM_003874850.1"/>
</dbReference>
<evidence type="ECO:0000256" key="4">
    <source>
        <dbReference type="SAM" id="MobiDB-lite"/>
    </source>
</evidence>
<feature type="region of interest" description="Disordered" evidence="4">
    <location>
        <begin position="68"/>
        <end position="131"/>
    </location>
</feature>
<dbReference type="PANTHER" id="PTHR23070">
    <property type="entry name" value="BCS1 AAA-TYPE ATPASE"/>
    <property type="match status" value="1"/>
</dbReference>
<dbReference type="GeneID" id="13447993"/>
<keyword evidence="3" id="KW-0472">Membrane</keyword>
<evidence type="ECO:0000259" key="5">
    <source>
        <dbReference type="SMART" id="SM00382"/>
    </source>
</evidence>
<dbReference type="Gene3D" id="3.40.50.300">
    <property type="entry name" value="P-loop containing nucleotide triphosphate hydrolases"/>
    <property type="match status" value="1"/>
</dbReference>
<name>E9ATX5_LEIMU</name>
<gene>
    <name evidence="7" type="ORF">LMXM_36_5400</name>
</gene>
<dbReference type="EMBL" id="FR799573">
    <property type="protein sequence ID" value="CBZ26400.1"/>
    <property type="molecule type" value="Genomic_DNA"/>
</dbReference>
<feature type="region of interest" description="Disordered" evidence="4">
    <location>
        <begin position="435"/>
        <end position="471"/>
    </location>
</feature>
<feature type="domain" description="BCS1 N-terminal" evidence="6">
    <location>
        <begin position="143"/>
        <end position="336"/>
    </location>
</feature>
<sequence>MQRYVRVAARWIRAPVSQHSSLTRCGAYSAHQALRVARRHFGMPHPSDLLTPPMGLAALLYRRTGNVGSVPLGTASPTPDGSDPQPRRGRERRRARQQQQGGGGPSSDRSSDQERHSGEDGKTEPSSSAFGSKQATTLAVAVFLLSILWDLFTAQKSVMWHAIKNTCVTTLEVRSSSQEFAMIMDWMGRQPRGQRIRNLGLKPITVQDEQKTVWGEMPSPLSGDVAATADVDARVMLVPGYGSHLLRFESTWIYITRAEDPSKQKAAAANRVDRENDKLTLTFFTRRRAVVQQFMTHVQESWRANVRNTVHIYLSEGYGPRWHLLSERIRRPLSTLYLPADTKAVVEEARLFLQLKDTYAALGIPWRRGYLLEGPPGTGKTSFVMALAGELGLPVHILSLRSDNMDDDALLSLTSSLPRRSILLIEDLENVLKTPPGTGRSSLYPSGSDTPAVAAAETSAASPASPYSTDIGGGPRSAMSLSALLNALDGVSSSEGRLLLITTNDTSRIPFAEVLLRPGRIDRRIRFQPLHAEQLREMEASFQQALQGSPCSAVENLRLPSASLSAHEDDHSVACTPAQYQQRLLDAVYASLTSGPRAESK</sequence>
<dbReference type="SMART" id="SM01024">
    <property type="entry name" value="BCS1_N"/>
    <property type="match status" value="1"/>
</dbReference>
<feature type="domain" description="AAA+ ATPase" evidence="5">
    <location>
        <begin position="366"/>
        <end position="531"/>
    </location>
</feature>
<dbReference type="InterPro" id="IPR014851">
    <property type="entry name" value="BCS1_N"/>
</dbReference>
<evidence type="ECO:0000256" key="1">
    <source>
        <dbReference type="ARBA" id="ARBA00004434"/>
    </source>
</evidence>
<dbReference type="GO" id="GO:0016887">
    <property type="term" value="F:ATP hydrolysis activity"/>
    <property type="evidence" value="ECO:0007669"/>
    <property type="project" value="InterPro"/>
</dbReference>
<dbReference type="SMART" id="SM00382">
    <property type="entry name" value="AAA"/>
    <property type="match status" value="1"/>
</dbReference>
<dbReference type="OMA" id="QEFAMIV"/>
<dbReference type="OrthoDB" id="10251412at2759"/>
<dbReference type="KEGG" id="lmi:LMXM_36_5400"/>
<keyword evidence="3" id="KW-0999">Mitochondrion inner membrane</keyword>
<dbReference type="InterPro" id="IPR027417">
    <property type="entry name" value="P-loop_NTPase"/>
</dbReference>
<evidence type="ECO:0000313" key="8">
    <source>
        <dbReference type="Proteomes" id="UP000007259"/>
    </source>
</evidence>
<dbReference type="Proteomes" id="UP000007259">
    <property type="component" value="Chromosome 20"/>
</dbReference>
<dbReference type="Pfam" id="PF00004">
    <property type="entry name" value="AAA"/>
    <property type="match status" value="1"/>
</dbReference>
<dbReference type="PhylomeDB" id="E9ATX5"/>
<evidence type="ECO:0000259" key="6">
    <source>
        <dbReference type="SMART" id="SM01024"/>
    </source>
</evidence>
<comment type="similarity">
    <text evidence="2">Belongs to the AAA ATPase family. BCS1 subfamily.</text>
</comment>
<feature type="compositionally biased region" description="Low complexity" evidence="4">
    <location>
        <begin position="450"/>
        <end position="469"/>
    </location>
</feature>
<dbReference type="InterPro" id="IPR003959">
    <property type="entry name" value="ATPase_AAA_core"/>
</dbReference>
<dbReference type="InterPro" id="IPR003593">
    <property type="entry name" value="AAA+_ATPase"/>
</dbReference>
<dbReference type="SUPFAM" id="SSF52540">
    <property type="entry name" value="P-loop containing nucleoside triphosphate hydrolases"/>
    <property type="match status" value="1"/>
</dbReference>
<organism evidence="7 8">
    <name type="scientific">Leishmania mexicana (strain MHOM/GT/2001/U1103)</name>
    <dbReference type="NCBI Taxonomy" id="929439"/>
    <lineage>
        <taxon>Eukaryota</taxon>
        <taxon>Discoba</taxon>
        <taxon>Euglenozoa</taxon>
        <taxon>Kinetoplastea</taxon>
        <taxon>Metakinetoplastina</taxon>
        <taxon>Trypanosomatida</taxon>
        <taxon>Trypanosomatidae</taxon>
        <taxon>Leishmaniinae</taxon>
        <taxon>Leishmania</taxon>
    </lineage>
</organism>
<evidence type="ECO:0000256" key="3">
    <source>
        <dbReference type="ARBA" id="ARBA00022792"/>
    </source>
</evidence>
<feature type="compositionally biased region" description="Polar residues" evidence="4">
    <location>
        <begin position="439"/>
        <end position="449"/>
    </location>
</feature>
<evidence type="ECO:0000256" key="2">
    <source>
        <dbReference type="ARBA" id="ARBA00007448"/>
    </source>
</evidence>
<dbReference type="VEuPathDB" id="TriTrypDB:LmxM.36.5400"/>
<proteinExistence type="inferred from homology"/>
<evidence type="ECO:0000313" key="7">
    <source>
        <dbReference type="EMBL" id="CBZ26400.1"/>
    </source>
</evidence>
<dbReference type="Pfam" id="PF08740">
    <property type="entry name" value="BCS1_N"/>
    <property type="match status" value="1"/>
</dbReference>
<feature type="compositionally biased region" description="Basic residues" evidence="4">
    <location>
        <begin position="87"/>
        <end position="96"/>
    </location>
</feature>
<reference evidence="7 8" key="1">
    <citation type="journal article" date="2011" name="Genome Res.">
        <title>Chromosome and gene copy number variation allow major structural change between species and strains of Leishmania.</title>
        <authorList>
            <person name="Rogers M.B."/>
            <person name="Hilley J.D."/>
            <person name="Dickens N.J."/>
            <person name="Wilkes J."/>
            <person name="Bates P.A."/>
            <person name="Depledge D.P."/>
            <person name="Harris D."/>
            <person name="Her Y."/>
            <person name="Herzyk P."/>
            <person name="Imamura H."/>
            <person name="Otto T.D."/>
            <person name="Sanders M."/>
            <person name="Seeger K."/>
            <person name="Dujardin J.C."/>
            <person name="Berriman M."/>
            <person name="Smith D.F."/>
            <person name="Hertz-Fowler C."/>
            <person name="Mottram J.C."/>
        </authorList>
    </citation>
    <scope>NUCLEOTIDE SEQUENCE [LARGE SCALE GENOMIC DNA]</scope>
    <source>
        <strain evidence="7 8">MHOM/GT/2001/U1103</strain>
    </source>
</reference>
<keyword evidence="8" id="KW-1185">Reference proteome</keyword>
<feature type="compositionally biased region" description="Basic and acidic residues" evidence="4">
    <location>
        <begin position="109"/>
        <end position="123"/>
    </location>
</feature>
<dbReference type="GO" id="GO:0005524">
    <property type="term" value="F:ATP binding"/>
    <property type="evidence" value="ECO:0007669"/>
    <property type="project" value="InterPro"/>
</dbReference>
<keyword evidence="3" id="KW-0496">Mitochondrion</keyword>
<accession>E9ATX5</accession>